<gene>
    <name evidence="2" type="ORF">PHPALM_12657</name>
</gene>
<feature type="compositionally biased region" description="Acidic residues" evidence="1">
    <location>
        <begin position="407"/>
        <end position="421"/>
    </location>
</feature>
<dbReference type="EMBL" id="NCKW01006747">
    <property type="protein sequence ID" value="POM70849.1"/>
    <property type="molecule type" value="Genomic_DNA"/>
</dbReference>
<feature type="compositionally biased region" description="Basic and acidic residues" evidence="1">
    <location>
        <begin position="250"/>
        <end position="266"/>
    </location>
</feature>
<keyword evidence="3" id="KW-1185">Reference proteome</keyword>
<comment type="caution">
    <text evidence="2">The sequence shown here is derived from an EMBL/GenBank/DDBJ whole genome shotgun (WGS) entry which is preliminary data.</text>
</comment>
<feature type="region of interest" description="Disordered" evidence="1">
    <location>
        <begin position="332"/>
        <end position="381"/>
    </location>
</feature>
<evidence type="ECO:0000313" key="3">
    <source>
        <dbReference type="Proteomes" id="UP000237271"/>
    </source>
</evidence>
<feature type="compositionally biased region" description="Low complexity" evidence="1">
    <location>
        <begin position="368"/>
        <end position="381"/>
    </location>
</feature>
<dbReference type="Proteomes" id="UP000237271">
    <property type="component" value="Unassembled WGS sequence"/>
</dbReference>
<feature type="region of interest" description="Disordered" evidence="1">
    <location>
        <begin position="234"/>
        <end position="269"/>
    </location>
</feature>
<feature type="non-terminal residue" evidence="2">
    <location>
        <position position="428"/>
    </location>
</feature>
<reference evidence="2 3" key="1">
    <citation type="journal article" date="2017" name="Genome Biol. Evol.">
        <title>Phytophthora megakarya and P. palmivora, closely related causal agents of cacao black pod rot, underwent increases in genome sizes and gene numbers by different mechanisms.</title>
        <authorList>
            <person name="Ali S.S."/>
            <person name="Shao J."/>
            <person name="Lary D.J."/>
            <person name="Kronmiller B."/>
            <person name="Shen D."/>
            <person name="Strem M.D."/>
            <person name="Amoako-Attah I."/>
            <person name="Akrofi A.Y."/>
            <person name="Begoude B.A."/>
            <person name="Ten Hoopen G.M."/>
            <person name="Coulibaly K."/>
            <person name="Kebe B.I."/>
            <person name="Melnick R.L."/>
            <person name="Guiltinan M.J."/>
            <person name="Tyler B.M."/>
            <person name="Meinhardt L.W."/>
            <person name="Bailey B.A."/>
        </authorList>
    </citation>
    <scope>NUCLEOTIDE SEQUENCE [LARGE SCALE GENOMIC DNA]</scope>
    <source>
        <strain evidence="3">sbr112.9</strain>
    </source>
</reference>
<name>A0A2P4XZC8_9STRA</name>
<feature type="region of interest" description="Disordered" evidence="1">
    <location>
        <begin position="286"/>
        <end position="318"/>
    </location>
</feature>
<feature type="compositionally biased region" description="Basic and acidic residues" evidence="1">
    <location>
        <begin position="338"/>
        <end position="348"/>
    </location>
</feature>
<organism evidence="2 3">
    <name type="scientific">Phytophthora palmivora</name>
    <dbReference type="NCBI Taxonomy" id="4796"/>
    <lineage>
        <taxon>Eukaryota</taxon>
        <taxon>Sar</taxon>
        <taxon>Stramenopiles</taxon>
        <taxon>Oomycota</taxon>
        <taxon>Peronosporomycetes</taxon>
        <taxon>Peronosporales</taxon>
        <taxon>Peronosporaceae</taxon>
        <taxon>Phytophthora</taxon>
    </lineage>
</organism>
<feature type="compositionally biased region" description="Low complexity" evidence="1">
    <location>
        <begin position="293"/>
        <end position="316"/>
    </location>
</feature>
<sequence>MGCGQSKPADVASPMPTKETPEAVVEQPVEEPNQVVEQETQDPAVAAVEAVETMPATVEITEDEWMPIEPPASADPAPVTQDELETTESAPAAVPVEEAEVDSTAEEVTKPVEPTPASEGALVAIDETVPVTVDVPEEELVNVDSTPVSEVKAVAEAAEEELKPVETPVEVTPFNAVEAAAEVVNEEVKSVDPTASSGTGPVESIVEAVEVIEKETKPIKLAPPVAPVEIVQAKENPNSIKTASPPAIENEEKKSSEHEQKFEVDTKPTNAVSMLIGRFEQFAKRNAEEAAHSRTFSRVSSRVSSPIPSPPSTFSRGNVFETAAQSIEAMEKANGPVEEPHVESIKEEAETDVIEEEKSPKVEEMVDESSASAATTEVAETPVEVEKKVVIAEAEEIAQEEVATTSEIDESAEVSAVDEDEVRNSPEP</sequence>
<protein>
    <submittedName>
        <fullName evidence="2">Uncharacterized protein</fullName>
    </submittedName>
</protein>
<proteinExistence type="predicted"/>
<evidence type="ECO:0000256" key="1">
    <source>
        <dbReference type="SAM" id="MobiDB-lite"/>
    </source>
</evidence>
<feature type="region of interest" description="Disordered" evidence="1">
    <location>
        <begin position="1"/>
        <end position="43"/>
    </location>
</feature>
<feature type="region of interest" description="Disordered" evidence="1">
    <location>
        <begin position="400"/>
        <end position="428"/>
    </location>
</feature>
<feature type="region of interest" description="Disordered" evidence="1">
    <location>
        <begin position="61"/>
        <end position="122"/>
    </location>
</feature>
<dbReference type="AlphaFoldDB" id="A0A2P4XZC8"/>
<evidence type="ECO:0000313" key="2">
    <source>
        <dbReference type="EMBL" id="POM70849.1"/>
    </source>
</evidence>
<feature type="compositionally biased region" description="Low complexity" evidence="1">
    <location>
        <begin position="22"/>
        <end position="38"/>
    </location>
</feature>
<accession>A0A2P4XZC8</accession>